<keyword evidence="2" id="KW-1185">Reference proteome</keyword>
<gene>
    <name evidence="1" type="ORF">F5144DRAFT_604850</name>
</gene>
<dbReference type="Proteomes" id="UP000724584">
    <property type="component" value="Unassembled WGS sequence"/>
</dbReference>
<reference evidence="1 2" key="1">
    <citation type="journal article" date="2021" name="Nat. Commun.">
        <title>Genetic determinants of endophytism in the Arabidopsis root mycobiome.</title>
        <authorList>
            <person name="Mesny F."/>
            <person name="Miyauchi S."/>
            <person name="Thiergart T."/>
            <person name="Pickel B."/>
            <person name="Atanasova L."/>
            <person name="Karlsson M."/>
            <person name="Huettel B."/>
            <person name="Barry K.W."/>
            <person name="Haridas S."/>
            <person name="Chen C."/>
            <person name="Bauer D."/>
            <person name="Andreopoulos W."/>
            <person name="Pangilinan J."/>
            <person name="LaButti K."/>
            <person name="Riley R."/>
            <person name="Lipzen A."/>
            <person name="Clum A."/>
            <person name="Drula E."/>
            <person name="Henrissat B."/>
            <person name="Kohler A."/>
            <person name="Grigoriev I.V."/>
            <person name="Martin F.M."/>
            <person name="Hacquard S."/>
        </authorList>
    </citation>
    <scope>NUCLEOTIDE SEQUENCE [LARGE SCALE GENOMIC DNA]</scope>
    <source>
        <strain evidence="1 2">MPI-SDFR-AT-0079</strain>
    </source>
</reference>
<organism evidence="1 2">
    <name type="scientific">Chaetomium tenue</name>
    <dbReference type="NCBI Taxonomy" id="1854479"/>
    <lineage>
        <taxon>Eukaryota</taxon>
        <taxon>Fungi</taxon>
        <taxon>Dikarya</taxon>
        <taxon>Ascomycota</taxon>
        <taxon>Pezizomycotina</taxon>
        <taxon>Sordariomycetes</taxon>
        <taxon>Sordariomycetidae</taxon>
        <taxon>Sordariales</taxon>
        <taxon>Chaetomiaceae</taxon>
        <taxon>Chaetomium</taxon>
    </lineage>
</organism>
<dbReference type="EMBL" id="JAGIZQ010000005">
    <property type="protein sequence ID" value="KAH6628712.1"/>
    <property type="molecule type" value="Genomic_DNA"/>
</dbReference>
<accession>A0ACB7P806</accession>
<keyword evidence="1" id="KW-0808">Transferase</keyword>
<sequence length="275" mass="30664">MSDHHHHHHNHSHHHHHHHGTGPAATEENREFFNKLAAEYDARHEKTLNKLIEEIRARVDFIGVDWADEEDDEDGDGGDDVEKKGETAQRSVRLLDYACGTGVVSRALAPYTTQCVGIDLSENMVAAYNTRVENQGLAPSEMHAYQGNLCVPDDPNPAALTAPEFSGFDIAAVGLGFHHFDDPSLAARRLAERLKTGGVLMILDFLPHDKMDESHPAMSTVTHHGFSHEHIRRIYEEAGVSKDFGIEEVAVVFHFSKEEDTAVKRKIFIARGTKS</sequence>
<comment type="caution">
    <text evidence="1">The sequence shown here is derived from an EMBL/GenBank/DDBJ whole genome shotgun (WGS) entry which is preliminary data.</text>
</comment>
<keyword evidence="1" id="KW-0489">Methyltransferase</keyword>
<protein>
    <submittedName>
        <fullName evidence="1">S-adenosyl-L-methionine-dependent methyltransferase</fullName>
    </submittedName>
</protein>
<evidence type="ECO:0000313" key="1">
    <source>
        <dbReference type="EMBL" id="KAH6628712.1"/>
    </source>
</evidence>
<name>A0ACB7P806_9PEZI</name>
<evidence type="ECO:0000313" key="2">
    <source>
        <dbReference type="Proteomes" id="UP000724584"/>
    </source>
</evidence>
<proteinExistence type="predicted"/>